<sequence precursor="true">MLPVPRHILAFAAAAVFAAGTPMAQAWAQDGRQQHMHGGERDIPRPRMRDNAGSLSDAVRRVQRETGGRILGAERVPYDGRDINRVKYMDDRGRVRYMDDAPPSPRAPRGPRQVEQPPRGDNP</sequence>
<feature type="region of interest" description="Disordered" evidence="1">
    <location>
        <begin position="89"/>
        <end position="123"/>
    </location>
</feature>
<dbReference type="KEGG" id="sacz:AOT14_34360"/>
<accession>A0A0S1B401</accession>
<keyword evidence="2" id="KW-0732">Signal</keyword>
<dbReference type="EMBL" id="CP012900">
    <property type="protein sequence ID" value="ALJ29774.1"/>
    <property type="molecule type" value="Genomic_DNA"/>
</dbReference>
<evidence type="ECO:0000256" key="2">
    <source>
        <dbReference type="SAM" id="SignalP"/>
    </source>
</evidence>
<feature type="chain" id="PRO_5006588790" evidence="2">
    <location>
        <begin position="29"/>
        <end position="123"/>
    </location>
</feature>
<feature type="signal peptide" evidence="2">
    <location>
        <begin position="1"/>
        <end position="28"/>
    </location>
</feature>
<organism evidence="3 4">
    <name type="scientific">Stenotrophomonas acidaminiphila</name>
    <dbReference type="NCBI Taxonomy" id="128780"/>
    <lineage>
        <taxon>Bacteria</taxon>
        <taxon>Pseudomonadati</taxon>
        <taxon>Pseudomonadota</taxon>
        <taxon>Gammaproteobacteria</taxon>
        <taxon>Lysobacterales</taxon>
        <taxon>Lysobacteraceae</taxon>
        <taxon>Stenotrophomonas</taxon>
    </lineage>
</organism>
<evidence type="ECO:0000256" key="1">
    <source>
        <dbReference type="SAM" id="MobiDB-lite"/>
    </source>
</evidence>
<dbReference type="AlphaFoldDB" id="A0A0S1B401"/>
<protein>
    <submittedName>
        <fullName evidence="3">Exported protein</fullName>
    </submittedName>
</protein>
<feature type="compositionally biased region" description="Basic and acidic residues" evidence="1">
    <location>
        <begin position="89"/>
        <end position="99"/>
    </location>
</feature>
<name>A0A0S1B401_9GAMM</name>
<dbReference type="PATRIC" id="fig|128780.6.peg.3478"/>
<dbReference type="Proteomes" id="UP000061010">
    <property type="component" value="Chromosome"/>
</dbReference>
<gene>
    <name evidence="3" type="ORF">AOT14_34360</name>
</gene>
<feature type="region of interest" description="Disordered" evidence="1">
    <location>
        <begin position="28"/>
        <end position="57"/>
    </location>
</feature>
<proteinExistence type="predicted"/>
<dbReference type="RefSeq" id="WP_380610262.1">
    <property type="nucleotide sequence ID" value="NZ_CP043570.1"/>
</dbReference>
<reference evidence="3 4" key="1">
    <citation type="journal article" date="2015" name="Genome Announc.">
        <title>Complete Genome Sequencing of Stenotrophomonas acidaminiphila ZAC14D2_NAIMI4_2, a Multidrug-Resistant Strain Isolated from Sediments of a Polluted River in Mexico, Uncovers New Antibiotic Resistance Genes and a Novel Class-II Lasso Peptide Biosynthesis Gene Cluster.</title>
        <authorList>
            <person name="Vinuesa P."/>
            <person name="Ochoa-Sanchez L.E."/>
        </authorList>
    </citation>
    <scope>NUCLEOTIDE SEQUENCE [LARGE SCALE GENOMIC DNA]</scope>
    <source>
        <strain evidence="3 4">ZAC14D2_NAIMI4_2</strain>
    </source>
</reference>
<feature type="compositionally biased region" description="Basic and acidic residues" evidence="1">
    <location>
        <begin position="37"/>
        <end position="50"/>
    </location>
</feature>
<keyword evidence="4" id="KW-1185">Reference proteome</keyword>
<evidence type="ECO:0000313" key="4">
    <source>
        <dbReference type="Proteomes" id="UP000061010"/>
    </source>
</evidence>
<evidence type="ECO:0000313" key="3">
    <source>
        <dbReference type="EMBL" id="ALJ29774.1"/>
    </source>
</evidence>